<evidence type="ECO:0000256" key="5">
    <source>
        <dbReference type="ARBA" id="ARBA00022989"/>
    </source>
</evidence>
<dbReference type="HAMAP" id="MF_00115">
    <property type="entry name" value="MscL"/>
    <property type="match status" value="1"/>
</dbReference>
<dbReference type="NCBIfam" id="TIGR00220">
    <property type="entry name" value="mscL"/>
    <property type="match status" value="1"/>
</dbReference>
<comment type="subunit">
    <text evidence="9">Homopentamer.</text>
</comment>
<dbReference type="GO" id="GO:0008381">
    <property type="term" value="F:mechanosensitive monoatomic ion channel activity"/>
    <property type="evidence" value="ECO:0007669"/>
    <property type="project" value="UniProtKB-UniRule"/>
</dbReference>
<dbReference type="InterPro" id="IPR001185">
    <property type="entry name" value="MS_channel"/>
</dbReference>
<dbReference type="Gene3D" id="1.10.1200.120">
    <property type="entry name" value="Large-conductance mechanosensitive channel, MscL, domain 1"/>
    <property type="match status" value="1"/>
</dbReference>
<keyword evidence="2 9" id="KW-0813">Transport</keyword>
<reference evidence="11" key="1">
    <citation type="submission" date="2016-10" db="EMBL/GenBank/DDBJ databases">
        <authorList>
            <person name="Varghese N."/>
            <person name="Submissions S."/>
        </authorList>
    </citation>
    <scope>NUCLEOTIDE SEQUENCE [LARGE SCALE GENOMIC DNA]</scope>
    <source>
        <strain evidence="11">KPR-1</strain>
    </source>
</reference>
<dbReference type="Pfam" id="PF01741">
    <property type="entry name" value="MscL"/>
    <property type="match status" value="1"/>
</dbReference>
<dbReference type="RefSeq" id="WP_092563347.1">
    <property type="nucleotide sequence ID" value="NZ_FNQV01000006.1"/>
</dbReference>
<feature type="transmembrane region" description="Helical" evidence="9">
    <location>
        <begin position="64"/>
        <end position="90"/>
    </location>
</feature>
<name>A0A1H3ZDW3_9ACTO</name>
<protein>
    <recommendedName>
        <fullName evidence="9">Large-conductance mechanosensitive channel</fullName>
    </recommendedName>
</protein>
<keyword evidence="7 9" id="KW-0472">Membrane</keyword>
<dbReference type="GO" id="GO:0005886">
    <property type="term" value="C:plasma membrane"/>
    <property type="evidence" value="ECO:0007669"/>
    <property type="project" value="UniProtKB-SubCell"/>
</dbReference>
<evidence type="ECO:0000256" key="6">
    <source>
        <dbReference type="ARBA" id="ARBA00023065"/>
    </source>
</evidence>
<evidence type="ECO:0000256" key="9">
    <source>
        <dbReference type="HAMAP-Rule" id="MF_00115"/>
    </source>
</evidence>
<keyword evidence="3 9" id="KW-1003">Cell membrane</keyword>
<proteinExistence type="inferred from homology"/>
<dbReference type="EMBL" id="FNQV01000006">
    <property type="protein sequence ID" value="SEA21581.1"/>
    <property type="molecule type" value="Genomic_DNA"/>
</dbReference>
<keyword evidence="8 9" id="KW-0407">Ion channel</keyword>
<evidence type="ECO:0000256" key="3">
    <source>
        <dbReference type="ARBA" id="ARBA00022475"/>
    </source>
</evidence>
<evidence type="ECO:0000256" key="7">
    <source>
        <dbReference type="ARBA" id="ARBA00023136"/>
    </source>
</evidence>
<evidence type="ECO:0000256" key="4">
    <source>
        <dbReference type="ARBA" id="ARBA00022692"/>
    </source>
</evidence>
<evidence type="ECO:0000256" key="1">
    <source>
        <dbReference type="ARBA" id="ARBA00004141"/>
    </source>
</evidence>
<dbReference type="PRINTS" id="PR01264">
    <property type="entry name" value="MECHCHANNEL"/>
</dbReference>
<comment type="function">
    <text evidence="9">Channel that opens in response to stretch forces in the membrane lipid bilayer. May participate in the regulation of osmotic pressure changes within the cell.</text>
</comment>
<keyword evidence="6 9" id="KW-0406">Ion transport</keyword>
<comment type="caution">
    <text evidence="9">Lacks conserved residue(s) required for the propagation of feature annotation.</text>
</comment>
<keyword evidence="11" id="KW-1185">Reference proteome</keyword>
<evidence type="ECO:0000256" key="2">
    <source>
        <dbReference type="ARBA" id="ARBA00022448"/>
    </source>
</evidence>
<comment type="similarity">
    <text evidence="9">Belongs to the MscL family.</text>
</comment>
<gene>
    <name evidence="9" type="primary">mscL</name>
    <name evidence="10" type="ORF">SAMN02910418_01108</name>
</gene>
<dbReference type="InterPro" id="IPR037673">
    <property type="entry name" value="MSC/AndL"/>
</dbReference>
<dbReference type="OrthoDB" id="9810350at2"/>
<evidence type="ECO:0000313" key="11">
    <source>
        <dbReference type="Proteomes" id="UP000199288"/>
    </source>
</evidence>
<accession>A0A1H3ZDW3</accession>
<dbReference type="SUPFAM" id="SSF81330">
    <property type="entry name" value="Gated mechanosensitive channel"/>
    <property type="match status" value="1"/>
</dbReference>
<dbReference type="InterPro" id="IPR036019">
    <property type="entry name" value="MscL_channel"/>
</dbReference>
<sequence length="131" mass="14032">MLQGFKEFISRGNAMEMAVGIVIGAAFGKVVDALVEGIINPLIGGLFGAVNFAEAWAVKIGPATISFGMVINALIYFLLVAAAVYFLIVVPMNRLAAMRKAKDEEPAAPADDVRILTEIRDLLANNQQPRV</sequence>
<dbReference type="PANTHER" id="PTHR30266:SF2">
    <property type="entry name" value="LARGE-CONDUCTANCE MECHANOSENSITIVE CHANNEL"/>
    <property type="match status" value="1"/>
</dbReference>
<keyword evidence="4 9" id="KW-0812">Transmembrane</keyword>
<keyword evidence="5 9" id="KW-1133">Transmembrane helix</keyword>
<dbReference type="Proteomes" id="UP000199288">
    <property type="component" value="Unassembled WGS sequence"/>
</dbReference>
<comment type="subcellular location">
    <subcellularLocation>
        <location evidence="9">Cell membrane</location>
        <topology evidence="9">Multi-pass membrane protein</topology>
    </subcellularLocation>
    <subcellularLocation>
        <location evidence="1">Membrane</location>
        <topology evidence="1">Multi-pass membrane protein</topology>
    </subcellularLocation>
</comment>
<dbReference type="PANTHER" id="PTHR30266">
    <property type="entry name" value="MECHANOSENSITIVE CHANNEL MSCL"/>
    <property type="match status" value="1"/>
</dbReference>
<dbReference type="AlphaFoldDB" id="A0A1H3ZDW3"/>
<organism evidence="10 11">
    <name type="scientific">Bowdeniella nasicola</name>
    <dbReference type="NCBI Taxonomy" id="208480"/>
    <lineage>
        <taxon>Bacteria</taxon>
        <taxon>Bacillati</taxon>
        <taxon>Actinomycetota</taxon>
        <taxon>Actinomycetes</taxon>
        <taxon>Actinomycetales</taxon>
        <taxon>Actinomycetaceae</taxon>
        <taxon>Bowdeniella</taxon>
    </lineage>
</organism>
<evidence type="ECO:0000256" key="8">
    <source>
        <dbReference type="ARBA" id="ARBA00023303"/>
    </source>
</evidence>
<evidence type="ECO:0000313" key="10">
    <source>
        <dbReference type="EMBL" id="SEA21581.1"/>
    </source>
</evidence>